<dbReference type="RefSeq" id="WP_033517305.1">
    <property type="nucleotide sequence ID" value="NZ_JGYV01000006.1"/>
</dbReference>
<dbReference type="eggNOG" id="ENOG502ZJU4">
    <property type="taxonomic scope" value="Bacteria"/>
</dbReference>
<evidence type="ECO:0008006" key="3">
    <source>
        <dbReference type="Google" id="ProtNLM"/>
    </source>
</evidence>
<accession>A0A087AYN5</accession>
<proteinExistence type="predicted"/>
<dbReference type="STRING" id="1688.BCUN_1497"/>
<organism evidence="1 2">
    <name type="scientific">Bifidobacterium cuniculi</name>
    <dbReference type="NCBI Taxonomy" id="1688"/>
    <lineage>
        <taxon>Bacteria</taxon>
        <taxon>Bacillati</taxon>
        <taxon>Actinomycetota</taxon>
        <taxon>Actinomycetes</taxon>
        <taxon>Bifidobacteriales</taxon>
        <taxon>Bifidobacteriaceae</taxon>
        <taxon>Bifidobacterium</taxon>
    </lineage>
</organism>
<dbReference type="Proteomes" id="UP000029067">
    <property type="component" value="Unassembled WGS sequence"/>
</dbReference>
<reference evidence="1 2" key="1">
    <citation type="submission" date="2014-03" db="EMBL/GenBank/DDBJ databases">
        <title>Genomics of Bifidobacteria.</title>
        <authorList>
            <person name="Ventura M."/>
            <person name="Milani C."/>
            <person name="Lugli G.A."/>
        </authorList>
    </citation>
    <scope>NUCLEOTIDE SEQUENCE [LARGE SCALE GENOMIC DNA]</scope>
    <source>
        <strain evidence="1 2">LMG 10738</strain>
    </source>
</reference>
<evidence type="ECO:0000313" key="1">
    <source>
        <dbReference type="EMBL" id="KFI63885.1"/>
    </source>
</evidence>
<name>A0A087AYN5_9BIFI</name>
<evidence type="ECO:0000313" key="2">
    <source>
        <dbReference type="Proteomes" id="UP000029067"/>
    </source>
</evidence>
<gene>
    <name evidence="1" type="ORF">BCUN_1497</name>
</gene>
<dbReference type="AlphaFoldDB" id="A0A087AYN5"/>
<dbReference type="OrthoDB" id="3237262at2"/>
<protein>
    <recommendedName>
        <fullName evidence="3">Tmp1</fullName>
    </recommendedName>
</protein>
<dbReference type="EMBL" id="JGYV01000006">
    <property type="protein sequence ID" value="KFI63885.1"/>
    <property type="molecule type" value="Genomic_DNA"/>
</dbReference>
<dbReference type="InterPro" id="IPR025503">
    <property type="entry name" value="DUF4391"/>
</dbReference>
<dbReference type="Pfam" id="PF14335">
    <property type="entry name" value="DUF4391"/>
    <property type="match status" value="1"/>
</dbReference>
<comment type="caution">
    <text evidence="1">The sequence shown here is derived from an EMBL/GenBank/DDBJ whole genome shotgun (WGS) entry which is preliminary data.</text>
</comment>
<keyword evidence="2" id="KW-1185">Reference proteome</keyword>
<sequence length="236" mass="25077">MTMATCGTVTALTLGLPASCAVPEAKGALPKGVFVAKAPASAKTKQHLAHDVARIVMLALLRPANTGLEAGTRIPEVLVMGLELADGTHEAPQDVVGLIAAQRKSGMLFACTRTHPDLGDQVAFAVRRALPGRAGHTPTYHVYVTDWQPAADAHLTIAGTTMDALFDSLCSQVILGTPDAENLDERIARAQRITQLEADIAKLTADHQRAKNPQVRNQAYAKLHKAKQELEALQSA</sequence>